<dbReference type="AlphaFoldDB" id="A0A964BSF8"/>
<feature type="transmembrane region" description="Helical" evidence="1">
    <location>
        <begin position="12"/>
        <end position="32"/>
    </location>
</feature>
<feature type="transmembrane region" description="Helical" evidence="1">
    <location>
        <begin position="38"/>
        <end position="55"/>
    </location>
</feature>
<dbReference type="GO" id="GO:0016020">
    <property type="term" value="C:membrane"/>
    <property type="evidence" value="ECO:0007669"/>
    <property type="project" value="TreeGrafter"/>
</dbReference>
<feature type="transmembrane region" description="Helical" evidence="1">
    <location>
        <begin position="143"/>
        <end position="162"/>
    </location>
</feature>
<keyword evidence="3" id="KW-0012">Acyltransferase</keyword>
<evidence type="ECO:0000259" key="2">
    <source>
        <dbReference type="Pfam" id="PF01757"/>
    </source>
</evidence>
<dbReference type="InterPro" id="IPR002656">
    <property type="entry name" value="Acyl_transf_3_dom"/>
</dbReference>
<reference evidence="3" key="1">
    <citation type="journal article" date="2021" name="Antonie Van Leeuwenhoek">
        <title>Draft genome and description of Waterburya agarophytonicola gen. nov. sp. nov. (Pleurocapsales, Cyanobacteria): a seaweed symbiont.</title>
        <authorList>
            <person name="Bonthond G."/>
            <person name="Shalygin S."/>
            <person name="Bayer T."/>
            <person name="Weinberger F."/>
        </authorList>
    </citation>
    <scope>NUCLEOTIDE SEQUENCE</scope>
    <source>
        <strain evidence="3">KI4</strain>
    </source>
</reference>
<dbReference type="InterPro" id="IPR050879">
    <property type="entry name" value="Acyltransferase_3"/>
</dbReference>
<organism evidence="3 4">
    <name type="scientific">Waterburya agarophytonicola KI4</name>
    <dbReference type="NCBI Taxonomy" id="2874699"/>
    <lineage>
        <taxon>Bacteria</taxon>
        <taxon>Bacillati</taxon>
        <taxon>Cyanobacteriota</taxon>
        <taxon>Cyanophyceae</taxon>
        <taxon>Pleurocapsales</taxon>
        <taxon>Hyellaceae</taxon>
        <taxon>Waterburya</taxon>
        <taxon>Waterburya agarophytonicola</taxon>
    </lineage>
</organism>
<keyword evidence="4" id="KW-1185">Reference proteome</keyword>
<dbReference type="PANTHER" id="PTHR23028:SF53">
    <property type="entry name" value="ACYL_TRANSF_3 DOMAIN-CONTAINING PROTEIN"/>
    <property type="match status" value="1"/>
</dbReference>
<sequence>MMNSRNSREATDYLKGLAIFFVYVGHFLNVFAQLRTGYGNGFVSIFFLLSGYGIYKSLQRHDNPTHNIRNFVLNFFQKRLTRLYPLLWLKFILLGLPTSILAFFALDFINPQSPWFIPAIIQCYLVAPLLFLYFRKLNIKKSVLIIVTTFILLNVALLSLGVNPVKTLAYRGLFFQNIFLFLLGFILAKIDSFKALPKYALLLSFLIYLFCINETSPLSVLSFSGKSILFSLLFSCSTFLVCYAFLSRRINLPLSNFFQTSGKYSYSIYLFHGLSLTVLSAIGILNKSSEALLTNSIIALFWFPILLGFCSLLEIIIGEFIFGKRDIKNVKTKTLETMDSLKNPF</sequence>
<dbReference type="Pfam" id="PF01757">
    <property type="entry name" value="Acyl_transf_3"/>
    <property type="match status" value="1"/>
</dbReference>
<feature type="domain" description="Acyltransferase 3" evidence="2">
    <location>
        <begin position="12"/>
        <end position="310"/>
    </location>
</feature>
<dbReference type="RefSeq" id="WP_229640485.1">
    <property type="nucleotide sequence ID" value="NZ_JADWDC010000022.1"/>
</dbReference>
<feature type="transmembrane region" description="Helical" evidence="1">
    <location>
        <begin position="87"/>
        <end position="109"/>
    </location>
</feature>
<feature type="transmembrane region" description="Helical" evidence="1">
    <location>
        <begin position="199"/>
        <end position="216"/>
    </location>
</feature>
<accession>A0A964BSF8</accession>
<keyword evidence="1" id="KW-0472">Membrane</keyword>
<evidence type="ECO:0000313" key="3">
    <source>
        <dbReference type="EMBL" id="MCC0177421.1"/>
    </source>
</evidence>
<evidence type="ECO:0000313" key="4">
    <source>
        <dbReference type="Proteomes" id="UP000729733"/>
    </source>
</evidence>
<dbReference type="GO" id="GO:0000271">
    <property type="term" value="P:polysaccharide biosynthetic process"/>
    <property type="evidence" value="ECO:0007669"/>
    <property type="project" value="TreeGrafter"/>
</dbReference>
<evidence type="ECO:0000256" key="1">
    <source>
        <dbReference type="SAM" id="Phobius"/>
    </source>
</evidence>
<dbReference type="PANTHER" id="PTHR23028">
    <property type="entry name" value="ACETYLTRANSFERASE"/>
    <property type="match status" value="1"/>
</dbReference>
<dbReference type="EMBL" id="JADWDC010000022">
    <property type="protein sequence ID" value="MCC0177421.1"/>
    <property type="molecule type" value="Genomic_DNA"/>
</dbReference>
<protein>
    <submittedName>
        <fullName evidence="3">Acyltransferase</fullName>
    </submittedName>
</protein>
<dbReference type="GO" id="GO:0016747">
    <property type="term" value="F:acyltransferase activity, transferring groups other than amino-acyl groups"/>
    <property type="evidence" value="ECO:0007669"/>
    <property type="project" value="InterPro"/>
</dbReference>
<feature type="transmembrane region" description="Helical" evidence="1">
    <location>
        <begin position="297"/>
        <end position="322"/>
    </location>
</feature>
<feature type="transmembrane region" description="Helical" evidence="1">
    <location>
        <begin position="228"/>
        <end position="246"/>
    </location>
</feature>
<keyword evidence="3" id="KW-0808">Transferase</keyword>
<proteinExistence type="predicted"/>
<gene>
    <name evidence="3" type="ORF">I4641_10575</name>
</gene>
<feature type="transmembrane region" description="Helical" evidence="1">
    <location>
        <begin position="115"/>
        <end position="134"/>
    </location>
</feature>
<feature type="transmembrane region" description="Helical" evidence="1">
    <location>
        <begin position="168"/>
        <end position="187"/>
    </location>
</feature>
<name>A0A964BSF8_9CYAN</name>
<keyword evidence="1" id="KW-1133">Transmembrane helix</keyword>
<comment type="caution">
    <text evidence="3">The sequence shown here is derived from an EMBL/GenBank/DDBJ whole genome shotgun (WGS) entry which is preliminary data.</text>
</comment>
<feature type="transmembrane region" description="Helical" evidence="1">
    <location>
        <begin position="266"/>
        <end position="285"/>
    </location>
</feature>
<keyword evidence="1" id="KW-0812">Transmembrane</keyword>
<dbReference type="Proteomes" id="UP000729733">
    <property type="component" value="Unassembled WGS sequence"/>
</dbReference>